<dbReference type="PANTHER" id="PTHR43004">
    <property type="entry name" value="TRK SYSTEM POTASSIUM UPTAKE PROTEIN"/>
    <property type="match status" value="1"/>
</dbReference>
<dbReference type="AlphaFoldDB" id="A0A317DHH9"/>
<dbReference type="PRINTS" id="PR00420">
    <property type="entry name" value="RNGMNOXGNASE"/>
</dbReference>
<evidence type="ECO:0000259" key="6">
    <source>
        <dbReference type="Pfam" id="PF01494"/>
    </source>
</evidence>
<evidence type="ECO:0000313" key="8">
    <source>
        <dbReference type="Proteomes" id="UP000246050"/>
    </source>
</evidence>
<keyword evidence="7" id="KW-0503">Monooxygenase</keyword>
<evidence type="ECO:0000256" key="2">
    <source>
        <dbReference type="ARBA" id="ARBA00007801"/>
    </source>
</evidence>
<dbReference type="InterPro" id="IPR002938">
    <property type="entry name" value="FAD-bd"/>
</dbReference>
<dbReference type="GO" id="GO:0016709">
    <property type="term" value="F:oxidoreductase activity, acting on paired donors, with incorporation or reduction of molecular oxygen, NAD(P)H as one donor, and incorporation of one atom of oxygen"/>
    <property type="evidence" value="ECO:0007669"/>
    <property type="project" value="UniProtKB-ARBA"/>
</dbReference>
<evidence type="ECO:0000256" key="1">
    <source>
        <dbReference type="ARBA" id="ARBA00001974"/>
    </source>
</evidence>
<reference evidence="7 8" key="1">
    <citation type="submission" date="2018-05" db="EMBL/GenBank/DDBJ databases">
        <title>Micromonosporas from Atacama Desert.</title>
        <authorList>
            <person name="Carro L."/>
            <person name="Golinska P."/>
            <person name="Klenk H.-P."/>
            <person name="Goodfellow M."/>
        </authorList>
    </citation>
    <scope>NUCLEOTIDE SEQUENCE [LARGE SCALE GENOMIC DNA]</scope>
    <source>
        <strain evidence="7 8">4G51</strain>
    </source>
</reference>
<dbReference type="GO" id="GO:0071949">
    <property type="term" value="F:FAD binding"/>
    <property type="evidence" value="ECO:0007669"/>
    <property type="project" value="InterPro"/>
</dbReference>
<keyword evidence="3" id="KW-0285">Flavoprotein</keyword>
<dbReference type="SUPFAM" id="SSF52833">
    <property type="entry name" value="Thioredoxin-like"/>
    <property type="match status" value="1"/>
</dbReference>
<dbReference type="InterPro" id="IPR036249">
    <property type="entry name" value="Thioredoxin-like_sf"/>
</dbReference>
<keyword evidence="4" id="KW-0274">FAD</keyword>
<comment type="caution">
    <text evidence="7">The sequence shown here is derived from an EMBL/GenBank/DDBJ whole genome shotgun (WGS) entry which is preliminary data.</text>
</comment>
<dbReference type="InterPro" id="IPR036188">
    <property type="entry name" value="FAD/NAD-bd_sf"/>
</dbReference>
<evidence type="ECO:0000256" key="3">
    <source>
        <dbReference type="ARBA" id="ARBA00022630"/>
    </source>
</evidence>
<dbReference type="OrthoDB" id="3647401at2"/>
<comment type="similarity">
    <text evidence="2">Belongs to the PheA/TfdB FAD monooxygenase family.</text>
</comment>
<comment type="cofactor">
    <cofactor evidence="1">
        <name>FAD</name>
        <dbReference type="ChEBI" id="CHEBI:57692"/>
    </cofactor>
</comment>
<evidence type="ECO:0000256" key="5">
    <source>
        <dbReference type="SAM" id="MobiDB-lite"/>
    </source>
</evidence>
<dbReference type="Gene3D" id="3.50.50.60">
    <property type="entry name" value="FAD/NAD(P)-binding domain"/>
    <property type="match status" value="1"/>
</dbReference>
<feature type="region of interest" description="Disordered" evidence="5">
    <location>
        <begin position="400"/>
        <end position="429"/>
    </location>
</feature>
<sequence>MTASVDVLIVGAGPTGLALAAQLAAHGVRPRLVDRSLDRVHESRALAIQPRTLEVLARFGVTDQLVAEGNPAVRLHLHARNRVLTVPMFDLGLPDTAYPHLLFLSQAETERILADHLRTSGVRVERGVELVDLRSAADQVTCRLRHRDGREETVGARYVVGCDGAHSAVRRAADIAFEGSSYPQTFVLADVEADGLATGAAHVFLSDAGMLFFFPLGRPAGWRLLVMRPPADPTPPDAAVTLEQVQALADGYTGGTVRLHDPVWMTNFRLHHRAARRYRAGRILLAGDAAHIHSPAGAQGMNTGIQDAINLGWKLAHTLPGGAGAGLLDTYEPERAPIGRMVLRFTDRAFTVATSTKPLVRFARTRIAPTVIPLAARARAGRAFVFRTVAELDIRYRRSPLSVEGPRPPRRGPRAGDRLPDAPVVGDRQPTSLHRATAAPGWHLLLCGPGRTWPAGPVEQLSRGRGGLLTVQRLGAHDEPGALHDAEGHALRRLGLDAAAAALYLVRPDGHVGFRSGADGWPALVDYLDRWLPPS</sequence>
<dbReference type="InterPro" id="IPR050641">
    <property type="entry name" value="RIFMO-like"/>
</dbReference>
<dbReference type="EMBL" id="QGKS01000271">
    <property type="protein sequence ID" value="PWR13186.1"/>
    <property type="molecule type" value="Genomic_DNA"/>
</dbReference>
<keyword evidence="7" id="KW-0560">Oxidoreductase</keyword>
<organism evidence="7 8">
    <name type="scientific">Micromonospora sicca</name>
    <dbReference type="NCBI Taxonomy" id="2202420"/>
    <lineage>
        <taxon>Bacteria</taxon>
        <taxon>Bacillati</taxon>
        <taxon>Actinomycetota</taxon>
        <taxon>Actinomycetes</taxon>
        <taxon>Micromonosporales</taxon>
        <taxon>Micromonosporaceae</taxon>
        <taxon>Micromonospora</taxon>
    </lineage>
</organism>
<name>A0A317DHH9_9ACTN</name>
<proteinExistence type="inferred from homology"/>
<evidence type="ECO:0000313" key="7">
    <source>
        <dbReference type="EMBL" id="PWR13186.1"/>
    </source>
</evidence>
<gene>
    <name evidence="7" type="ORF">DKT69_21645</name>
</gene>
<dbReference type="Pfam" id="PF01494">
    <property type="entry name" value="FAD_binding_3"/>
    <property type="match status" value="1"/>
</dbReference>
<dbReference type="SUPFAM" id="SSF51905">
    <property type="entry name" value="FAD/NAD(P)-binding domain"/>
    <property type="match status" value="1"/>
</dbReference>
<evidence type="ECO:0000256" key="4">
    <source>
        <dbReference type="ARBA" id="ARBA00022827"/>
    </source>
</evidence>
<dbReference type="Gene3D" id="3.30.70.2450">
    <property type="match status" value="1"/>
</dbReference>
<dbReference type="Gene3D" id="3.40.30.120">
    <property type="match status" value="1"/>
</dbReference>
<accession>A0A317DHH9</accession>
<feature type="domain" description="FAD-binding" evidence="6">
    <location>
        <begin position="5"/>
        <end position="346"/>
    </location>
</feature>
<protein>
    <submittedName>
        <fullName evidence="7">Monooxygenase</fullName>
    </submittedName>
</protein>
<dbReference type="RefSeq" id="WP_109803347.1">
    <property type="nucleotide sequence ID" value="NZ_QGKS01000271.1"/>
</dbReference>
<dbReference type="PANTHER" id="PTHR43004:SF19">
    <property type="entry name" value="BINDING MONOOXYGENASE, PUTATIVE (JCVI)-RELATED"/>
    <property type="match status" value="1"/>
</dbReference>
<dbReference type="Proteomes" id="UP000246050">
    <property type="component" value="Unassembled WGS sequence"/>
</dbReference>